<dbReference type="Pfam" id="PF08327">
    <property type="entry name" value="AHSA1"/>
    <property type="match status" value="1"/>
</dbReference>
<evidence type="ECO:0000259" key="2">
    <source>
        <dbReference type="Pfam" id="PF08327"/>
    </source>
</evidence>
<dbReference type="CDD" id="cd08896">
    <property type="entry name" value="SRPBCC_CalC_Aha1-like_3"/>
    <property type="match status" value="1"/>
</dbReference>
<accession>A0A2W2ASL0</accession>
<feature type="domain" description="Activator of Hsp90 ATPase homologue 1/2-like C-terminal" evidence="2">
    <location>
        <begin position="16"/>
        <end position="149"/>
    </location>
</feature>
<dbReference type="SUPFAM" id="SSF55961">
    <property type="entry name" value="Bet v1-like"/>
    <property type="match status" value="1"/>
</dbReference>
<evidence type="ECO:0000313" key="4">
    <source>
        <dbReference type="Proteomes" id="UP000248795"/>
    </source>
</evidence>
<sequence>MAEPLHELSLTRLIAAPRAAVWRCWTEPELIKQWFTPRPWTTPVVEIDLRPGGASYMLFRGPNGEEFPNRGIYLEVVPQQRLVFTDAYVEAWVPSAEPFMTAIASFADEAGGTRYEARVRHWSEAARQRHEEMGFHDGWGKAADQLEDVARRIAA</sequence>
<evidence type="ECO:0000256" key="1">
    <source>
        <dbReference type="ARBA" id="ARBA00006817"/>
    </source>
</evidence>
<protein>
    <submittedName>
        <fullName evidence="3">Polyketide cyclase</fullName>
    </submittedName>
</protein>
<dbReference type="AlphaFoldDB" id="A0A2W2ASL0"/>
<dbReference type="Gene3D" id="3.30.530.20">
    <property type="match status" value="1"/>
</dbReference>
<comment type="caution">
    <text evidence="3">The sequence shown here is derived from an EMBL/GenBank/DDBJ whole genome shotgun (WGS) entry which is preliminary data.</text>
</comment>
<dbReference type="InterPro" id="IPR023393">
    <property type="entry name" value="START-like_dom_sf"/>
</dbReference>
<gene>
    <name evidence="3" type="ORF">DK847_00355</name>
</gene>
<name>A0A2W2ASL0_9HYPH</name>
<dbReference type="RefSeq" id="WP_111195643.1">
    <property type="nucleotide sequence ID" value="NZ_QKVK01000001.1"/>
</dbReference>
<keyword evidence="4" id="KW-1185">Reference proteome</keyword>
<dbReference type="EMBL" id="QKVK01000001">
    <property type="protein sequence ID" value="PZF78315.1"/>
    <property type="molecule type" value="Genomic_DNA"/>
</dbReference>
<comment type="similarity">
    <text evidence="1">Belongs to the AHA1 family.</text>
</comment>
<dbReference type="InterPro" id="IPR013538">
    <property type="entry name" value="ASHA1/2-like_C"/>
</dbReference>
<reference evidence="4" key="1">
    <citation type="submission" date="2018-06" db="EMBL/GenBank/DDBJ databases">
        <title>Aestuariibacter litoralis strain KCTC 52945T.</title>
        <authorList>
            <person name="Li X."/>
            <person name="Salam N."/>
            <person name="Li J.-L."/>
            <person name="Chen Y.-M."/>
            <person name="Yang Z.-W."/>
            <person name="Zhang L.-Y."/>
            <person name="Han M.-X."/>
            <person name="Xiao M."/>
            <person name="Li W.-J."/>
        </authorList>
    </citation>
    <scope>NUCLEOTIDE SEQUENCE [LARGE SCALE GENOMIC DNA]</scope>
    <source>
        <strain evidence="4">KCTC 52945</strain>
    </source>
</reference>
<evidence type="ECO:0000313" key="3">
    <source>
        <dbReference type="EMBL" id="PZF78315.1"/>
    </source>
</evidence>
<proteinExistence type="inferred from homology"/>
<dbReference type="Proteomes" id="UP000248795">
    <property type="component" value="Unassembled WGS sequence"/>
</dbReference>
<organism evidence="3 4">
    <name type="scientific">Aestuariivirga litoralis</name>
    <dbReference type="NCBI Taxonomy" id="2650924"/>
    <lineage>
        <taxon>Bacteria</taxon>
        <taxon>Pseudomonadati</taxon>
        <taxon>Pseudomonadota</taxon>
        <taxon>Alphaproteobacteria</taxon>
        <taxon>Hyphomicrobiales</taxon>
        <taxon>Aestuariivirgaceae</taxon>
        <taxon>Aestuariivirga</taxon>
    </lineage>
</organism>